<protein>
    <submittedName>
        <fullName evidence="1">Uncharacterized protein</fullName>
    </submittedName>
</protein>
<accession>A0ABS5BMC0</accession>
<proteinExistence type="predicted"/>
<evidence type="ECO:0000313" key="2">
    <source>
        <dbReference type="Proteomes" id="UP000676565"/>
    </source>
</evidence>
<dbReference type="EMBL" id="JAGKQQ010000001">
    <property type="protein sequence ID" value="MBP3954846.1"/>
    <property type="molecule type" value="Genomic_DNA"/>
</dbReference>
<name>A0ABS5BMC0_9BACT</name>
<gene>
    <name evidence="1" type="ORF">J8F10_06060</name>
</gene>
<organism evidence="1 2">
    <name type="scientific">Gemmata palustris</name>
    <dbReference type="NCBI Taxonomy" id="2822762"/>
    <lineage>
        <taxon>Bacteria</taxon>
        <taxon>Pseudomonadati</taxon>
        <taxon>Planctomycetota</taxon>
        <taxon>Planctomycetia</taxon>
        <taxon>Gemmatales</taxon>
        <taxon>Gemmataceae</taxon>
        <taxon>Gemmata</taxon>
    </lineage>
</organism>
<dbReference type="Proteomes" id="UP000676565">
    <property type="component" value="Unassembled WGS sequence"/>
</dbReference>
<reference evidence="1 2" key="1">
    <citation type="submission" date="2021-04" db="EMBL/GenBank/DDBJ databases">
        <authorList>
            <person name="Ivanova A."/>
        </authorList>
    </citation>
    <scope>NUCLEOTIDE SEQUENCE [LARGE SCALE GENOMIC DNA]</scope>
    <source>
        <strain evidence="1 2">G18</strain>
    </source>
</reference>
<comment type="caution">
    <text evidence="1">The sequence shown here is derived from an EMBL/GenBank/DDBJ whole genome shotgun (WGS) entry which is preliminary data.</text>
</comment>
<dbReference type="RefSeq" id="WP_210652957.1">
    <property type="nucleotide sequence ID" value="NZ_JAGKQQ010000001.1"/>
</dbReference>
<evidence type="ECO:0000313" key="1">
    <source>
        <dbReference type="EMBL" id="MBP3954846.1"/>
    </source>
</evidence>
<sequence>MSRVFSIPTVLRMVPHDLLRRFFERLGHTDLPIPWAQLKKRDPRPVLAAVQGLEAAQVDAIEAALHTVFDLACDTGLAAIRESAEFDDGPAPLADVPDDATLYHHAMAAWVANPDVIGRAMRIHQVERLTWWRKRRDLPPGALDGSRGALDRFARELSALLLLSEGRGRNCTVEHMTRKGTEYVFAHPDDFAQNVTAHTRDGELVPRTFRHTFPIIFAFHPGEGTLETFAKLPSKTKPKVEALFAQQFLGVEHLPRWPRRPTYHLDQLKPRAFDLDTDPADRVRAEVRHMRLRYPNSQRQLSFTGDPGFPRDTHSLLDDALNQDRVPLTDLELTMVTLEFVFLDGSDPPAVSLDVACPSSCSLRNLPPNRAELVQKYLRRWGIDADGDVAAAG</sequence>
<keyword evidence="2" id="KW-1185">Reference proteome</keyword>